<sequence>MEEYNMKILIMGNKDRYKKYMPDIDIIKDITMVFCPRDASDEELLQVASDAEAIAIDPTAKLSGNVIRKMANLRIIQSEGVGYNGIDCEAARERGIYVCNSKGANAAAVAEQTVLLMLALLRKITVGDRTVREGNQIHMKEQMMIEGITELSDCKVGLIGFGDIAMATAKRLEPFECQLYYYSRTRKALDVEEEYKVSYMDLEELAGTCDIISIHCPVTPETTGMINKEFLSKMKASAYIVNTARGEIVDNEALYHAIVSEQIQGAGLDTVAPIPVTLDNILLNLPEKYADRIIFSPHIGGVTTSFFYRAHKKNWLNIDAALKGQRPSNIVNGL</sequence>
<keyword evidence="2 4" id="KW-0560">Oxidoreductase</keyword>
<proteinExistence type="inferred from homology"/>
<dbReference type="EMBL" id="JARUJP010000004">
    <property type="protein sequence ID" value="MDW8800429.1"/>
    <property type="molecule type" value="Genomic_DNA"/>
</dbReference>
<feature type="domain" description="D-isomer specific 2-hydroxyacid dehydrogenase NAD-binding" evidence="6">
    <location>
        <begin position="115"/>
        <end position="300"/>
    </location>
</feature>
<evidence type="ECO:0000259" key="6">
    <source>
        <dbReference type="Pfam" id="PF02826"/>
    </source>
</evidence>
<gene>
    <name evidence="7" type="ORF">P8V03_04590</name>
</gene>
<evidence type="ECO:0000313" key="7">
    <source>
        <dbReference type="EMBL" id="MDW8800429.1"/>
    </source>
</evidence>
<dbReference type="Pfam" id="PF02826">
    <property type="entry name" value="2-Hacid_dh_C"/>
    <property type="match status" value="1"/>
</dbReference>
<dbReference type="PROSITE" id="PS00671">
    <property type="entry name" value="D_2_HYDROXYACID_DH_3"/>
    <property type="match status" value="1"/>
</dbReference>
<keyword evidence="3" id="KW-0520">NAD</keyword>
<dbReference type="PANTHER" id="PTHR10996:SF178">
    <property type="entry name" value="2-HYDROXYACID DEHYDROGENASE YGL185C-RELATED"/>
    <property type="match status" value="1"/>
</dbReference>
<organism evidence="7 8">
    <name type="scientific">Clostridium tanneri</name>
    <dbReference type="NCBI Taxonomy" id="3037988"/>
    <lineage>
        <taxon>Bacteria</taxon>
        <taxon>Bacillati</taxon>
        <taxon>Bacillota</taxon>
        <taxon>Clostridia</taxon>
        <taxon>Eubacteriales</taxon>
        <taxon>Clostridiaceae</taxon>
        <taxon>Clostridium</taxon>
    </lineage>
</organism>
<accession>A0ABU4JR21</accession>
<name>A0ABU4JR21_9CLOT</name>
<evidence type="ECO:0000256" key="2">
    <source>
        <dbReference type="ARBA" id="ARBA00023002"/>
    </source>
</evidence>
<dbReference type="Proteomes" id="UP001281656">
    <property type="component" value="Unassembled WGS sequence"/>
</dbReference>
<protein>
    <submittedName>
        <fullName evidence="7">2-hydroxyacid dehydrogenase</fullName>
    </submittedName>
</protein>
<comment type="caution">
    <text evidence="7">The sequence shown here is derived from an EMBL/GenBank/DDBJ whole genome shotgun (WGS) entry which is preliminary data.</text>
</comment>
<dbReference type="SUPFAM" id="SSF52283">
    <property type="entry name" value="Formate/glycerate dehydrogenase catalytic domain-like"/>
    <property type="match status" value="1"/>
</dbReference>
<reference evidence="7 8" key="1">
    <citation type="submission" date="2023-04" db="EMBL/GenBank/DDBJ databases">
        <title>Clostridium tannerae sp. nov., isolated from the fecal material of an alpaca.</title>
        <authorList>
            <person name="Miller S."/>
            <person name="Hendry M."/>
            <person name="King J."/>
            <person name="Sankaranarayanan K."/>
            <person name="Lawson P.A."/>
        </authorList>
    </citation>
    <scope>NUCLEOTIDE SEQUENCE [LARGE SCALE GENOMIC DNA]</scope>
    <source>
        <strain evidence="7 8">A1-XYC3</strain>
    </source>
</reference>
<dbReference type="Gene3D" id="3.40.50.720">
    <property type="entry name" value="NAD(P)-binding Rossmann-like Domain"/>
    <property type="match status" value="2"/>
</dbReference>
<dbReference type="InterPro" id="IPR006140">
    <property type="entry name" value="D-isomer_DH_NAD-bd"/>
</dbReference>
<dbReference type="InterPro" id="IPR036291">
    <property type="entry name" value="NAD(P)-bd_dom_sf"/>
</dbReference>
<evidence type="ECO:0000259" key="5">
    <source>
        <dbReference type="Pfam" id="PF00389"/>
    </source>
</evidence>
<dbReference type="InterPro" id="IPR029753">
    <property type="entry name" value="D-isomer_DH_CS"/>
</dbReference>
<evidence type="ECO:0000256" key="4">
    <source>
        <dbReference type="RuleBase" id="RU003719"/>
    </source>
</evidence>
<evidence type="ECO:0000313" key="8">
    <source>
        <dbReference type="Proteomes" id="UP001281656"/>
    </source>
</evidence>
<dbReference type="InterPro" id="IPR050223">
    <property type="entry name" value="D-isomer_2-hydroxyacid_DH"/>
</dbReference>
<feature type="domain" description="D-isomer specific 2-hydroxyacid dehydrogenase catalytic" evidence="5">
    <location>
        <begin position="24"/>
        <end position="332"/>
    </location>
</feature>
<dbReference type="Pfam" id="PF00389">
    <property type="entry name" value="2-Hacid_dh"/>
    <property type="match status" value="1"/>
</dbReference>
<dbReference type="CDD" id="cd12175">
    <property type="entry name" value="2-Hacid_dh_11"/>
    <property type="match status" value="1"/>
</dbReference>
<dbReference type="InterPro" id="IPR006139">
    <property type="entry name" value="D-isomer_2_OHA_DH_cat_dom"/>
</dbReference>
<evidence type="ECO:0000256" key="3">
    <source>
        <dbReference type="ARBA" id="ARBA00023027"/>
    </source>
</evidence>
<keyword evidence="8" id="KW-1185">Reference proteome</keyword>
<dbReference type="PANTHER" id="PTHR10996">
    <property type="entry name" value="2-HYDROXYACID DEHYDROGENASE-RELATED"/>
    <property type="match status" value="1"/>
</dbReference>
<evidence type="ECO:0000256" key="1">
    <source>
        <dbReference type="ARBA" id="ARBA00005854"/>
    </source>
</evidence>
<comment type="similarity">
    <text evidence="1 4">Belongs to the D-isomer specific 2-hydroxyacid dehydrogenase family.</text>
</comment>
<dbReference type="SUPFAM" id="SSF51735">
    <property type="entry name" value="NAD(P)-binding Rossmann-fold domains"/>
    <property type="match status" value="1"/>
</dbReference>
<dbReference type="RefSeq" id="WP_318796944.1">
    <property type="nucleotide sequence ID" value="NZ_JARUJP010000004.1"/>
</dbReference>